<keyword evidence="1" id="KW-0472">Membrane</keyword>
<keyword evidence="1" id="KW-0812">Transmembrane</keyword>
<reference evidence="2 3" key="1">
    <citation type="submission" date="2013-02" db="EMBL/GenBank/DDBJ databases">
        <title>The Genome Annotation of Plasmodium falciparum Tanzania (2000708).</title>
        <authorList>
            <consortium name="The Broad Institute Genome Sequencing Platform"/>
            <consortium name="The Broad Institute Genome Sequencing Center for Infectious Disease"/>
            <person name="Neafsey D."/>
            <person name="Hoffman S."/>
            <person name="Volkman S."/>
            <person name="Rosenthal P."/>
            <person name="Walker B."/>
            <person name="Young S.K."/>
            <person name="Zeng Q."/>
            <person name="Gargeya S."/>
            <person name="Fitzgerald M."/>
            <person name="Haas B."/>
            <person name="Abouelleil A."/>
            <person name="Allen A.W."/>
            <person name="Alvarado L."/>
            <person name="Arachchi H.M."/>
            <person name="Berlin A.M."/>
            <person name="Chapman S.B."/>
            <person name="Gainer-Dewar J."/>
            <person name="Goldberg J."/>
            <person name="Griggs A."/>
            <person name="Gujja S."/>
            <person name="Hansen M."/>
            <person name="Howarth C."/>
            <person name="Imamovic A."/>
            <person name="Ireland A."/>
            <person name="Larimer J."/>
            <person name="McCowan C."/>
            <person name="Murphy C."/>
            <person name="Pearson M."/>
            <person name="Poon T.W."/>
            <person name="Priest M."/>
            <person name="Roberts A."/>
            <person name="Saif S."/>
            <person name="Shea T."/>
            <person name="Sisk P."/>
            <person name="Sykes S."/>
            <person name="Wortman J."/>
            <person name="Nusbaum C."/>
            <person name="Birren B."/>
        </authorList>
    </citation>
    <scope>NUCLEOTIDE SEQUENCE [LARGE SCALE GENOMIC DNA]</scope>
    <source>
        <strain evidence="3">Tanzania (2000708)</strain>
    </source>
</reference>
<organism evidence="2 3">
    <name type="scientific">Plasmodium falciparum Tanzania</name>
    <name type="common">2000708</name>
    <dbReference type="NCBI Taxonomy" id="1036725"/>
    <lineage>
        <taxon>Eukaryota</taxon>
        <taxon>Sar</taxon>
        <taxon>Alveolata</taxon>
        <taxon>Apicomplexa</taxon>
        <taxon>Aconoidasida</taxon>
        <taxon>Haemosporida</taxon>
        <taxon>Plasmodiidae</taxon>
        <taxon>Plasmodium</taxon>
        <taxon>Plasmodium (Laverania)</taxon>
    </lineage>
</organism>
<reference evidence="2 3" key="2">
    <citation type="submission" date="2013-02" db="EMBL/GenBank/DDBJ databases">
        <title>The Genome Sequence of Plasmodium falciparum Tanzania (2000708).</title>
        <authorList>
            <consortium name="The Broad Institute Genome Sequencing Platform"/>
            <consortium name="The Broad Institute Genome Sequencing Center for Infectious Disease"/>
            <person name="Neafsey D."/>
            <person name="Cheeseman I."/>
            <person name="Volkman S."/>
            <person name="Adams J."/>
            <person name="Walker B."/>
            <person name="Young S.K."/>
            <person name="Zeng Q."/>
            <person name="Gargeya S."/>
            <person name="Fitzgerald M."/>
            <person name="Haas B."/>
            <person name="Abouelleil A."/>
            <person name="Alvarado L."/>
            <person name="Arachchi H.M."/>
            <person name="Berlin A.M."/>
            <person name="Chapman S.B."/>
            <person name="Dewar J."/>
            <person name="Goldberg J."/>
            <person name="Griggs A."/>
            <person name="Gujja S."/>
            <person name="Hansen M."/>
            <person name="Howarth C."/>
            <person name="Imamovic A."/>
            <person name="Larimer J."/>
            <person name="McCowan C."/>
            <person name="Murphy C."/>
            <person name="Neiman D."/>
            <person name="Pearson M."/>
            <person name="Priest M."/>
            <person name="Roberts A."/>
            <person name="Saif S."/>
            <person name="Shea T."/>
            <person name="Sisk P."/>
            <person name="Sykes S."/>
            <person name="Wortman J."/>
            <person name="Nusbaum C."/>
            <person name="Birren B."/>
        </authorList>
    </citation>
    <scope>NUCLEOTIDE SEQUENCE [LARGE SCALE GENOMIC DNA]</scope>
    <source>
        <strain evidence="3">Tanzania (2000708)</strain>
    </source>
</reference>
<dbReference type="Proteomes" id="UP000030708">
    <property type="component" value="Unassembled WGS sequence"/>
</dbReference>
<accession>A0A024W4Q7</accession>
<name>A0A024W4Q7_PLAFA</name>
<proteinExistence type="predicted"/>
<evidence type="ECO:0000313" key="2">
    <source>
        <dbReference type="EMBL" id="ETW35505.1"/>
    </source>
</evidence>
<sequence length="137" mass="16583">MNYNKISLYIIIFCFSLSFFHTFIVIKKFNIYSKQLFPQTYNTYTHNISKKKKKKCTYNINYYYCSSLPYLEDFNIARDKKSAFAIYMNHKNDQINEQINNDVSNITNVDHIRENQDHNIFTDCNKMIEPKKKKKKM</sequence>
<keyword evidence="1" id="KW-1133">Transmembrane helix</keyword>
<feature type="transmembrane region" description="Helical" evidence="1">
    <location>
        <begin position="6"/>
        <end position="26"/>
    </location>
</feature>
<protein>
    <submittedName>
        <fullName evidence="2">Uncharacterized protein</fullName>
    </submittedName>
</protein>
<gene>
    <name evidence="2" type="ORF">PFTANZ_03804</name>
</gene>
<dbReference type="AlphaFoldDB" id="A0A024W4Q7"/>
<dbReference type="EMBL" id="KI926473">
    <property type="protein sequence ID" value="ETW35505.1"/>
    <property type="molecule type" value="Genomic_DNA"/>
</dbReference>
<evidence type="ECO:0000256" key="1">
    <source>
        <dbReference type="SAM" id="Phobius"/>
    </source>
</evidence>
<evidence type="ECO:0000313" key="3">
    <source>
        <dbReference type="Proteomes" id="UP000030708"/>
    </source>
</evidence>